<keyword evidence="5" id="KW-0804">Transcription</keyword>
<dbReference type="Pfam" id="PF08279">
    <property type="entry name" value="HTH_11"/>
    <property type="match status" value="1"/>
</dbReference>
<dbReference type="OrthoDB" id="3175596at2"/>
<evidence type="ECO:0000259" key="8">
    <source>
        <dbReference type="PROSITE" id="PS51372"/>
    </source>
</evidence>
<evidence type="ECO:0000256" key="3">
    <source>
        <dbReference type="ARBA" id="ARBA00023015"/>
    </source>
</evidence>
<dbReference type="InterPro" id="IPR011608">
    <property type="entry name" value="PRD"/>
</dbReference>
<evidence type="ECO:0000256" key="5">
    <source>
        <dbReference type="ARBA" id="ARBA00023163"/>
    </source>
</evidence>
<dbReference type="InterPro" id="IPR036388">
    <property type="entry name" value="WH-like_DNA-bd_sf"/>
</dbReference>
<dbReference type="PROSITE" id="PS51094">
    <property type="entry name" value="PTS_EIIA_TYPE_2"/>
    <property type="match status" value="1"/>
</dbReference>
<dbReference type="PROSITE" id="PS00372">
    <property type="entry name" value="PTS_EIIA_TYPE_2_HIS"/>
    <property type="match status" value="1"/>
</dbReference>
<dbReference type="GO" id="GO:0008982">
    <property type="term" value="F:protein-N(PI)-phosphohistidine-sugar phosphotransferase activity"/>
    <property type="evidence" value="ECO:0007669"/>
    <property type="project" value="InterPro"/>
</dbReference>
<dbReference type="Proteomes" id="UP000199488">
    <property type="component" value="Unassembled WGS sequence"/>
</dbReference>
<dbReference type="CDD" id="cd05568">
    <property type="entry name" value="PTS_IIB_bgl_like"/>
    <property type="match status" value="1"/>
</dbReference>
<keyword evidence="3" id="KW-0805">Transcription regulation</keyword>
<dbReference type="Gene3D" id="3.40.930.10">
    <property type="entry name" value="Mannitol-specific EII, Chain A"/>
    <property type="match status" value="1"/>
</dbReference>
<dbReference type="Pfam" id="PF00874">
    <property type="entry name" value="PRD"/>
    <property type="match status" value="2"/>
</dbReference>
<dbReference type="SUPFAM" id="SSF52794">
    <property type="entry name" value="PTS system IIB component-like"/>
    <property type="match status" value="1"/>
</dbReference>
<sequence>MINERQTKLLQKLLLHSDLFSHIQTLAEELHCSEKTVRNDLKTLHYFLREHSGAELLRKPGLGVQVSITEEEKNHLFGLLHKKSSHEETDHLLEIGYRLLVEEKSQTIQGLAGEFFMSVKEIKESIAVISDWLATFDLELISKQRLGLAIAGDELKRRSAVAHLSELVAKDKAASDSLVRLFPQHEVNFIRKAIADRLDAWNWEIAAEKRESLMIHALIIMKRVRQSSTIVMKENERKEARDAEEFTMAEELAVVIKDKLKLSLPESEKVYFTLHLISCSDSYFLRQNDNKEALMNGIVEQLTTQLQILTMTNFKEDLILLEGLKVHLPSTIHRVVHGFAIRNPMLEEIKKMYPYMFSMVVMALEEVNDSYGIYIPEDEAAYLVLHFQASVERLQKKREQKKRVLIVCELGVGMSQLLEAKLEQNYKGMEVIGSIGAQKLDDMLETYSVDLVLSTRELTNQRVPVLVISPLLQAEDRRKLDDYLQYEEQKPLFSSSMADWLKKGETAIGIEPVHRYELIEKLGRELVKKGTVSEDFPQRAVMRERTSSTSLGNGIAIPHAPPEEIYESSVSLAIFNKPIEWGKEQVTIVFLLAIAEKDQGSIRPLMHMISRMGADASVLDQLNQARTLEEVESIFNNHSYYRSSGKNE</sequence>
<dbReference type="InterPro" id="IPR036095">
    <property type="entry name" value="PTS_EIIB-like_sf"/>
</dbReference>
<keyword evidence="1" id="KW-0808">Transferase</keyword>
<dbReference type="AlphaFoldDB" id="A0A1H2QRD1"/>
<feature type="domain" description="PTS EIIA type-2" evidence="6">
    <location>
        <begin position="499"/>
        <end position="638"/>
    </location>
</feature>
<dbReference type="SUPFAM" id="SSF63520">
    <property type="entry name" value="PTS-regulatory domain, PRD"/>
    <property type="match status" value="2"/>
</dbReference>
<evidence type="ECO:0000256" key="2">
    <source>
        <dbReference type="ARBA" id="ARBA00022737"/>
    </source>
</evidence>
<reference evidence="9 10" key="1">
    <citation type="submission" date="2016-10" db="EMBL/GenBank/DDBJ databases">
        <authorList>
            <person name="de Groot N.N."/>
        </authorList>
    </citation>
    <scope>NUCLEOTIDE SEQUENCE [LARGE SCALE GENOMIC DNA]</scope>
    <source>
        <strain evidence="9 10">DSM 23126</strain>
    </source>
</reference>
<evidence type="ECO:0000259" key="7">
    <source>
        <dbReference type="PROSITE" id="PS51099"/>
    </source>
</evidence>
<dbReference type="InterPro" id="IPR007737">
    <property type="entry name" value="Mga_HTH"/>
</dbReference>
<dbReference type="CDD" id="cd00211">
    <property type="entry name" value="PTS_IIA_fru"/>
    <property type="match status" value="1"/>
</dbReference>
<evidence type="ECO:0000313" key="9">
    <source>
        <dbReference type="EMBL" id="SDW09458.1"/>
    </source>
</evidence>
<gene>
    <name evidence="9" type="ORF">SAMN05421781_0425</name>
</gene>
<dbReference type="Gene3D" id="1.10.10.10">
    <property type="entry name" value="Winged helix-like DNA-binding domain superfamily/Winged helix DNA-binding domain"/>
    <property type="match status" value="1"/>
</dbReference>
<feature type="domain" description="PRD" evidence="8">
    <location>
        <begin position="290"/>
        <end position="397"/>
    </location>
</feature>
<evidence type="ECO:0000313" key="10">
    <source>
        <dbReference type="Proteomes" id="UP000199488"/>
    </source>
</evidence>
<proteinExistence type="predicted"/>
<dbReference type="PROSITE" id="PS51099">
    <property type="entry name" value="PTS_EIIB_TYPE_2"/>
    <property type="match status" value="1"/>
</dbReference>
<dbReference type="InterPro" id="IPR013196">
    <property type="entry name" value="HTH_11"/>
</dbReference>
<dbReference type="RefSeq" id="WP_091610568.1">
    <property type="nucleotide sequence ID" value="NZ_FNNC01000001.1"/>
</dbReference>
<dbReference type="InterPro" id="IPR002178">
    <property type="entry name" value="PTS_EIIA_type-2_dom"/>
</dbReference>
<dbReference type="InterPro" id="IPR016152">
    <property type="entry name" value="PTrfase/Anion_transptr"/>
</dbReference>
<evidence type="ECO:0000256" key="1">
    <source>
        <dbReference type="ARBA" id="ARBA00022679"/>
    </source>
</evidence>
<accession>A0A1H2QRD1</accession>
<organism evidence="9 10">
    <name type="scientific">Marinococcus luteus</name>
    <dbReference type="NCBI Taxonomy" id="1122204"/>
    <lineage>
        <taxon>Bacteria</taxon>
        <taxon>Bacillati</taxon>
        <taxon>Bacillota</taxon>
        <taxon>Bacilli</taxon>
        <taxon>Bacillales</taxon>
        <taxon>Bacillaceae</taxon>
        <taxon>Marinococcus</taxon>
    </lineage>
</organism>
<feature type="domain" description="PTS EIIB type-2" evidence="7">
    <location>
        <begin position="402"/>
        <end position="492"/>
    </location>
</feature>
<dbReference type="STRING" id="1122204.SAMN05421781_0425"/>
<evidence type="ECO:0000256" key="4">
    <source>
        <dbReference type="ARBA" id="ARBA00023159"/>
    </source>
</evidence>
<dbReference type="Pfam" id="PF00359">
    <property type="entry name" value="PTS_EIIA_2"/>
    <property type="match status" value="1"/>
</dbReference>
<dbReference type="InterPro" id="IPR036634">
    <property type="entry name" value="PRD_sf"/>
</dbReference>
<keyword evidence="10" id="KW-1185">Reference proteome</keyword>
<dbReference type="Gene3D" id="1.10.1790.10">
    <property type="entry name" value="PRD domain"/>
    <property type="match status" value="2"/>
</dbReference>
<dbReference type="InterPro" id="IPR050661">
    <property type="entry name" value="BglG_antiterminators"/>
</dbReference>
<keyword evidence="4" id="KW-0010">Activator</keyword>
<feature type="domain" description="PRD" evidence="8">
    <location>
        <begin position="181"/>
        <end position="286"/>
    </location>
</feature>
<name>A0A1H2QRD1_9BACI</name>
<keyword evidence="2" id="KW-0677">Repeat</keyword>
<dbReference type="PANTHER" id="PTHR30185:SF12">
    <property type="entry name" value="TRANSCRIPTIONAL REGULATOR MANR"/>
    <property type="match status" value="1"/>
</dbReference>
<dbReference type="GO" id="GO:0006355">
    <property type="term" value="P:regulation of DNA-templated transcription"/>
    <property type="evidence" value="ECO:0007669"/>
    <property type="project" value="InterPro"/>
</dbReference>
<protein>
    <submittedName>
        <fullName evidence="9">Activator of the mannose operon, transcriptional antiterminator</fullName>
    </submittedName>
</protein>
<dbReference type="EMBL" id="FNNC01000001">
    <property type="protein sequence ID" value="SDW09458.1"/>
    <property type="molecule type" value="Genomic_DNA"/>
</dbReference>
<dbReference type="InterPro" id="IPR013011">
    <property type="entry name" value="PTS_EIIB_2"/>
</dbReference>
<dbReference type="PANTHER" id="PTHR30185">
    <property type="entry name" value="CRYPTIC BETA-GLUCOSIDE BGL OPERON ANTITERMINATOR"/>
    <property type="match status" value="1"/>
</dbReference>
<dbReference type="Pfam" id="PF05043">
    <property type="entry name" value="Mga"/>
    <property type="match status" value="1"/>
</dbReference>
<dbReference type="Gene3D" id="3.40.50.2300">
    <property type="match status" value="1"/>
</dbReference>
<dbReference type="GO" id="GO:0009401">
    <property type="term" value="P:phosphoenolpyruvate-dependent sugar phosphotransferase system"/>
    <property type="evidence" value="ECO:0007669"/>
    <property type="project" value="InterPro"/>
</dbReference>
<dbReference type="SUPFAM" id="SSF55804">
    <property type="entry name" value="Phoshotransferase/anion transport protein"/>
    <property type="match status" value="1"/>
</dbReference>
<evidence type="ECO:0000259" key="6">
    <source>
        <dbReference type="PROSITE" id="PS51094"/>
    </source>
</evidence>
<dbReference type="PROSITE" id="PS51372">
    <property type="entry name" value="PRD_2"/>
    <property type="match status" value="2"/>
</dbReference>